<dbReference type="InterPro" id="IPR036852">
    <property type="entry name" value="Peptidase_S8/S53_dom_sf"/>
</dbReference>
<evidence type="ECO:0000256" key="11">
    <source>
        <dbReference type="SAM" id="Phobius"/>
    </source>
</evidence>
<keyword evidence="7 10" id="KW-0720">Serine protease</keyword>
<dbReference type="EMBL" id="RBWV01000013">
    <property type="protein sequence ID" value="RKS72669.1"/>
    <property type="molecule type" value="Genomic_DNA"/>
</dbReference>
<dbReference type="Pfam" id="PF00082">
    <property type="entry name" value="Peptidase_S8"/>
    <property type="match status" value="1"/>
</dbReference>
<feature type="active site" description="Charge relay system" evidence="10">
    <location>
        <position position="71"/>
    </location>
</feature>
<comment type="similarity">
    <text evidence="2 10">Belongs to the peptidase S8 family.</text>
</comment>
<dbReference type="InterPro" id="IPR015500">
    <property type="entry name" value="Peptidase_S8_subtilisin-rel"/>
</dbReference>
<dbReference type="GO" id="GO:0006508">
    <property type="term" value="P:proteolysis"/>
    <property type="evidence" value="ECO:0007669"/>
    <property type="project" value="UniProtKB-KW"/>
</dbReference>
<dbReference type="FunCoup" id="A0A420XN22">
    <property type="interactions" value="28"/>
</dbReference>
<dbReference type="NCBIfam" id="TIGR03921">
    <property type="entry name" value="T7SS_mycosin"/>
    <property type="match status" value="1"/>
</dbReference>
<keyword evidence="15" id="KW-1185">Reference proteome</keyword>
<evidence type="ECO:0000256" key="9">
    <source>
        <dbReference type="ARBA" id="ARBA00023136"/>
    </source>
</evidence>
<proteinExistence type="inferred from homology"/>
<dbReference type="SUPFAM" id="SSF52743">
    <property type="entry name" value="Subtilisin-like"/>
    <property type="match status" value="1"/>
</dbReference>
<evidence type="ECO:0000256" key="4">
    <source>
        <dbReference type="ARBA" id="ARBA00022670"/>
    </source>
</evidence>
<dbReference type="PRINTS" id="PR00723">
    <property type="entry name" value="SUBTILISIN"/>
</dbReference>
<keyword evidence="9 11" id="KW-0472">Membrane</keyword>
<dbReference type="PROSITE" id="PS00138">
    <property type="entry name" value="SUBTILASE_SER"/>
    <property type="match status" value="1"/>
</dbReference>
<organism evidence="14 15">
    <name type="scientific">Motilibacter peucedani</name>
    <dbReference type="NCBI Taxonomy" id="598650"/>
    <lineage>
        <taxon>Bacteria</taxon>
        <taxon>Bacillati</taxon>
        <taxon>Actinomycetota</taxon>
        <taxon>Actinomycetes</taxon>
        <taxon>Motilibacterales</taxon>
        <taxon>Motilibacteraceae</taxon>
        <taxon>Motilibacter</taxon>
    </lineage>
</organism>
<dbReference type="PANTHER" id="PTHR43806:SF11">
    <property type="entry name" value="CEREVISIN-RELATED"/>
    <property type="match status" value="1"/>
</dbReference>
<keyword evidence="4 10" id="KW-0645">Protease</keyword>
<gene>
    <name evidence="14" type="ORF">CLV35_2917</name>
</gene>
<evidence type="ECO:0000256" key="6">
    <source>
        <dbReference type="ARBA" id="ARBA00022801"/>
    </source>
</evidence>
<feature type="active site" description="Charge relay system" evidence="10">
    <location>
        <position position="106"/>
    </location>
</feature>
<feature type="active site" description="Charge relay system" evidence="10">
    <location>
        <position position="276"/>
    </location>
</feature>
<dbReference type="AlphaFoldDB" id="A0A420XN22"/>
<feature type="chain" id="PRO_5039322782" evidence="12">
    <location>
        <begin position="21"/>
        <end position="431"/>
    </location>
</feature>
<keyword evidence="8 11" id="KW-1133">Transmembrane helix</keyword>
<feature type="domain" description="Peptidase S8/S53" evidence="13">
    <location>
        <begin position="62"/>
        <end position="323"/>
    </location>
</feature>
<evidence type="ECO:0000256" key="8">
    <source>
        <dbReference type="ARBA" id="ARBA00022989"/>
    </source>
</evidence>
<sequence length="431" mass="42383">MRALLRAAALLAAAAVPVVGGVPLAPARAATSRCATTPDQQVARPWQQSRLQPGRVWPLTRGAGVTVAVIDSGVDATSPHLRGAVDVGPDVLGRPGGGSGVDCSGHGTEVASLVAGRVLAGTPFAGIAPEARVLSIRQTERLEQGQPRGTTNGMATAIRAAVAAGARVINISATAEGSTPALKAAVDYAVAHDVVVVAAAGNDDGTRPAGDDGSTPPTYYPAAYPEVLAVAATDSADARADTSHAADYVDVAAPGQQVVVAGANGPGRYAVVTGTSFATPLVAGTVALVRAYLPQLTAAQVVARIEATADAPPAGRDAGVGAGVVDPYAAVTAVLPAEGAAGVHSAPPVAAAALPVPRHAHRTSLIGVVLAAAGLGAAALLAVVALVLPRGRRRGWAPGRVTAPSAAGTLAAPRAEGADVLAGIRTSQGPR</sequence>
<evidence type="ECO:0000256" key="5">
    <source>
        <dbReference type="ARBA" id="ARBA00022692"/>
    </source>
</evidence>
<dbReference type="PROSITE" id="PS00137">
    <property type="entry name" value="SUBTILASE_HIS"/>
    <property type="match status" value="1"/>
</dbReference>
<feature type="transmembrane region" description="Helical" evidence="11">
    <location>
        <begin position="365"/>
        <end position="388"/>
    </location>
</feature>
<comment type="caution">
    <text evidence="14">The sequence shown here is derived from an EMBL/GenBank/DDBJ whole genome shotgun (WGS) entry which is preliminary data.</text>
</comment>
<evidence type="ECO:0000256" key="2">
    <source>
        <dbReference type="ARBA" id="ARBA00011073"/>
    </source>
</evidence>
<evidence type="ECO:0000256" key="1">
    <source>
        <dbReference type="ARBA" id="ARBA00004162"/>
    </source>
</evidence>
<dbReference type="Gene3D" id="3.40.50.200">
    <property type="entry name" value="Peptidase S8/S53 domain"/>
    <property type="match status" value="1"/>
</dbReference>
<dbReference type="GO" id="GO:0005886">
    <property type="term" value="C:plasma membrane"/>
    <property type="evidence" value="ECO:0007669"/>
    <property type="project" value="UniProtKB-SubCell"/>
</dbReference>
<dbReference type="InterPro" id="IPR022398">
    <property type="entry name" value="Peptidase_S8_His-AS"/>
</dbReference>
<dbReference type="InterPro" id="IPR023828">
    <property type="entry name" value="Peptidase_S8_Ser-AS"/>
</dbReference>
<comment type="subcellular location">
    <subcellularLocation>
        <location evidence="1">Cell membrane</location>
        <topology evidence="1">Single-pass membrane protein</topology>
    </subcellularLocation>
</comment>
<dbReference type="Proteomes" id="UP000281955">
    <property type="component" value="Unassembled WGS sequence"/>
</dbReference>
<keyword evidence="3" id="KW-1003">Cell membrane</keyword>
<name>A0A420XN22_9ACTN</name>
<dbReference type="InParanoid" id="A0A420XN22"/>
<evidence type="ECO:0000256" key="12">
    <source>
        <dbReference type="SAM" id="SignalP"/>
    </source>
</evidence>
<evidence type="ECO:0000256" key="3">
    <source>
        <dbReference type="ARBA" id="ARBA00022475"/>
    </source>
</evidence>
<protein>
    <submittedName>
        <fullName evidence="14">Type VII secretion-associated serine protease mycosin</fullName>
    </submittedName>
</protein>
<dbReference type="PANTHER" id="PTHR43806">
    <property type="entry name" value="PEPTIDASE S8"/>
    <property type="match status" value="1"/>
</dbReference>
<evidence type="ECO:0000313" key="14">
    <source>
        <dbReference type="EMBL" id="RKS72669.1"/>
    </source>
</evidence>
<reference evidence="14 15" key="1">
    <citation type="submission" date="2018-10" db="EMBL/GenBank/DDBJ databases">
        <title>Genomic Encyclopedia of Archaeal and Bacterial Type Strains, Phase II (KMG-II): from individual species to whole genera.</title>
        <authorList>
            <person name="Goeker M."/>
        </authorList>
    </citation>
    <scope>NUCLEOTIDE SEQUENCE [LARGE SCALE GENOMIC DNA]</scope>
    <source>
        <strain evidence="14 15">RP-AC37</strain>
    </source>
</reference>
<dbReference type="InterPro" id="IPR023834">
    <property type="entry name" value="T7SS_pept_S8A_mycosin"/>
</dbReference>
<dbReference type="GO" id="GO:0004252">
    <property type="term" value="F:serine-type endopeptidase activity"/>
    <property type="evidence" value="ECO:0007669"/>
    <property type="project" value="UniProtKB-UniRule"/>
</dbReference>
<keyword evidence="6 10" id="KW-0378">Hydrolase</keyword>
<accession>A0A420XN22</accession>
<dbReference type="InterPro" id="IPR000209">
    <property type="entry name" value="Peptidase_S8/S53_dom"/>
</dbReference>
<dbReference type="InterPro" id="IPR050131">
    <property type="entry name" value="Peptidase_S8_subtilisin-like"/>
</dbReference>
<evidence type="ECO:0000259" key="13">
    <source>
        <dbReference type="Pfam" id="PF00082"/>
    </source>
</evidence>
<dbReference type="PROSITE" id="PS51892">
    <property type="entry name" value="SUBTILASE"/>
    <property type="match status" value="1"/>
</dbReference>
<keyword evidence="12" id="KW-0732">Signal</keyword>
<evidence type="ECO:0000256" key="10">
    <source>
        <dbReference type="PROSITE-ProRule" id="PRU01240"/>
    </source>
</evidence>
<evidence type="ECO:0000313" key="15">
    <source>
        <dbReference type="Proteomes" id="UP000281955"/>
    </source>
</evidence>
<feature type="signal peptide" evidence="12">
    <location>
        <begin position="1"/>
        <end position="20"/>
    </location>
</feature>
<evidence type="ECO:0000256" key="7">
    <source>
        <dbReference type="ARBA" id="ARBA00022825"/>
    </source>
</evidence>
<dbReference type="RefSeq" id="WP_183061988.1">
    <property type="nucleotide sequence ID" value="NZ_RBWV01000013.1"/>
</dbReference>
<keyword evidence="5 11" id="KW-0812">Transmembrane</keyword>